<comment type="subcellular location">
    <subcellularLocation>
        <location evidence="1">Membrane</location>
        <topology evidence="1">Multi-pass membrane protein</topology>
    </subcellularLocation>
</comment>
<gene>
    <name evidence="8" type="ORF">JYZ213_LOCUS7349</name>
</gene>
<comment type="caution">
    <text evidence="8">The sequence shown here is derived from an EMBL/GenBank/DDBJ whole genome shotgun (WGS) entry which is preliminary data.</text>
</comment>
<proteinExistence type="predicted"/>
<dbReference type="Proteomes" id="UP000663845">
    <property type="component" value="Unassembled WGS sequence"/>
</dbReference>
<feature type="transmembrane region" description="Helical" evidence="7">
    <location>
        <begin position="60"/>
        <end position="81"/>
    </location>
</feature>
<dbReference type="AlphaFoldDB" id="A0A813VEZ5"/>
<name>A0A813VEZ5_9BILA</name>
<keyword evidence="4 7" id="KW-1133">Transmembrane helix</keyword>
<evidence type="ECO:0000256" key="6">
    <source>
        <dbReference type="ARBA" id="ARBA00023136"/>
    </source>
</evidence>
<dbReference type="InterPro" id="IPR003445">
    <property type="entry name" value="Cat_transpt"/>
</dbReference>
<accession>A0A813VEZ5</accession>
<evidence type="ECO:0000256" key="7">
    <source>
        <dbReference type="SAM" id="Phobius"/>
    </source>
</evidence>
<dbReference type="Pfam" id="PF02386">
    <property type="entry name" value="TrkH"/>
    <property type="match status" value="1"/>
</dbReference>
<feature type="transmembrane region" description="Helical" evidence="7">
    <location>
        <begin position="120"/>
        <end position="145"/>
    </location>
</feature>
<keyword evidence="5" id="KW-0406">Ion transport</keyword>
<sequence length="424" mass="48291">MENSGFVREESFVSMNDNQRDVIQAHINMINATADVIVPLTNWRSKFIKLWDNYQWRMRYYFYIHLSIFFLNTLLCGMIVWNIEKHNIPFIDCWFISATCVFTCGLQTYGFSSFSLSSQIVLLIFTLISGITVSTIPAIFIKIYLVKKKQKTIEQVLSSLEIEDNSLHLRHIIRQNLNNNHLNKYIQSLPNPHDLHIKAYIILIVVILSTCITIYLSSFLAIGFYLKYNYDPQDLSQANTTVDPFYASLVITLTGFNQNGLSVWSNGVTLFVVDIFMNIIIMIIVMSGTSLFPAILRGIVDLLKYLVPNPSITVFRIIFEVISAFGGCGLSMGFSNLSPSLAAVLTIPSKIILILVMCMGRHRGLLDSMKDQEEIECNAETLIHSWHQLAIYKYDQENRMNMDKQVSTVSIAVTAPTPPLSTRF</sequence>
<keyword evidence="6 7" id="KW-0472">Membrane</keyword>
<organism evidence="8 9">
    <name type="scientific">Adineta steineri</name>
    <dbReference type="NCBI Taxonomy" id="433720"/>
    <lineage>
        <taxon>Eukaryota</taxon>
        <taxon>Metazoa</taxon>
        <taxon>Spiralia</taxon>
        <taxon>Gnathifera</taxon>
        <taxon>Rotifera</taxon>
        <taxon>Eurotatoria</taxon>
        <taxon>Bdelloidea</taxon>
        <taxon>Adinetida</taxon>
        <taxon>Adinetidae</taxon>
        <taxon>Adineta</taxon>
    </lineage>
</organism>
<evidence type="ECO:0000256" key="2">
    <source>
        <dbReference type="ARBA" id="ARBA00022448"/>
    </source>
</evidence>
<dbReference type="PANTHER" id="PTHR31064:SF30">
    <property type="entry name" value="HIGH-AFFINITY POTASSIUM TRANSPORT PROTEIN-RELATED"/>
    <property type="match status" value="1"/>
</dbReference>
<feature type="transmembrane region" description="Helical" evidence="7">
    <location>
        <begin position="341"/>
        <end position="360"/>
    </location>
</feature>
<feature type="transmembrane region" description="Helical" evidence="7">
    <location>
        <begin position="199"/>
        <end position="226"/>
    </location>
</feature>
<feature type="transmembrane region" description="Helical" evidence="7">
    <location>
        <begin position="93"/>
        <end position="114"/>
    </location>
</feature>
<feature type="transmembrane region" description="Helical" evidence="7">
    <location>
        <begin position="275"/>
        <end position="296"/>
    </location>
</feature>
<dbReference type="GO" id="GO:0030001">
    <property type="term" value="P:metal ion transport"/>
    <property type="evidence" value="ECO:0007669"/>
    <property type="project" value="UniProtKB-ARBA"/>
</dbReference>
<keyword evidence="3 7" id="KW-0812">Transmembrane</keyword>
<feature type="transmembrane region" description="Helical" evidence="7">
    <location>
        <begin position="317"/>
        <end position="335"/>
    </location>
</feature>
<evidence type="ECO:0000256" key="4">
    <source>
        <dbReference type="ARBA" id="ARBA00022989"/>
    </source>
</evidence>
<dbReference type="GO" id="GO:0008324">
    <property type="term" value="F:monoatomic cation transmembrane transporter activity"/>
    <property type="evidence" value="ECO:0007669"/>
    <property type="project" value="InterPro"/>
</dbReference>
<dbReference type="PANTHER" id="PTHR31064">
    <property type="entry name" value="POTASSIUM TRANSPORT PROTEIN DDB_G0292412-RELATED"/>
    <property type="match status" value="1"/>
</dbReference>
<evidence type="ECO:0000313" key="9">
    <source>
        <dbReference type="Proteomes" id="UP000663845"/>
    </source>
</evidence>
<keyword evidence="2" id="KW-0813">Transport</keyword>
<evidence type="ECO:0000256" key="3">
    <source>
        <dbReference type="ARBA" id="ARBA00022692"/>
    </source>
</evidence>
<evidence type="ECO:0000256" key="1">
    <source>
        <dbReference type="ARBA" id="ARBA00004141"/>
    </source>
</evidence>
<dbReference type="EMBL" id="CAJNOG010000048">
    <property type="protein sequence ID" value="CAF0840794.1"/>
    <property type="molecule type" value="Genomic_DNA"/>
</dbReference>
<reference evidence="8" key="1">
    <citation type="submission" date="2021-02" db="EMBL/GenBank/DDBJ databases">
        <authorList>
            <person name="Nowell W R."/>
        </authorList>
    </citation>
    <scope>NUCLEOTIDE SEQUENCE</scope>
</reference>
<evidence type="ECO:0000256" key="5">
    <source>
        <dbReference type="ARBA" id="ARBA00023065"/>
    </source>
</evidence>
<dbReference type="InterPro" id="IPR051143">
    <property type="entry name" value="TrkH_K-transport"/>
</dbReference>
<protein>
    <submittedName>
        <fullName evidence="8">Uncharacterized protein</fullName>
    </submittedName>
</protein>
<dbReference type="GO" id="GO:0005886">
    <property type="term" value="C:plasma membrane"/>
    <property type="evidence" value="ECO:0007669"/>
    <property type="project" value="TreeGrafter"/>
</dbReference>
<evidence type="ECO:0000313" key="8">
    <source>
        <dbReference type="EMBL" id="CAF0840794.1"/>
    </source>
</evidence>